<name>A0ABY5DX77_9ACTN</name>
<protein>
    <submittedName>
        <fullName evidence="2">SDR family oxidoreductase</fullName>
    </submittedName>
</protein>
<gene>
    <name evidence="2" type="ORF">NBH00_08100</name>
</gene>
<dbReference type="PROSITE" id="PS00061">
    <property type="entry name" value="ADH_SHORT"/>
    <property type="match status" value="1"/>
</dbReference>
<evidence type="ECO:0000313" key="2">
    <source>
        <dbReference type="EMBL" id="UTI66154.1"/>
    </source>
</evidence>
<dbReference type="PRINTS" id="PR00080">
    <property type="entry name" value="SDRFAMILY"/>
</dbReference>
<dbReference type="InterPro" id="IPR020904">
    <property type="entry name" value="Sc_DH/Rdtase_CS"/>
</dbReference>
<dbReference type="Pfam" id="PF13561">
    <property type="entry name" value="adh_short_C2"/>
    <property type="match status" value="1"/>
</dbReference>
<dbReference type="InterPro" id="IPR050259">
    <property type="entry name" value="SDR"/>
</dbReference>
<dbReference type="SUPFAM" id="SSF51735">
    <property type="entry name" value="NAD(P)-binding Rossmann-fold domains"/>
    <property type="match status" value="1"/>
</dbReference>
<dbReference type="PRINTS" id="PR00081">
    <property type="entry name" value="GDHRDH"/>
</dbReference>
<dbReference type="InterPro" id="IPR002347">
    <property type="entry name" value="SDR_fam"/>
</dbReference>
<dbReference type="PANTHER" id="PTHR42879:SF2">
    <property type="entry name" value="3-OXOACYL-[ACYL-CARRIER-PROTEIN] REDUCTASE FABG"/>
    <property type="match status" value="1"/>
</dbReference>
<proteinExistence type="inferred from homology"/>
<comment type="similarity">
    <text evidence="1">Belongs to the short-chain dehydrogenases/reductases (SDR) family.</text>
</comment>
<dbReference type="PANTHER" id="PTHR42879">
    <property type="entry name" value="3-OXOACYL-(ACYL-CARRIER-PROTEIN) REDUCTASE"/>
    <property type="match status" value="1"/>
</dbReference>
<keyword evidence="3" id="KW-1185">Reference proteome</keyword>
<accession>A0ABY5DX77</accession>
<dbReference type="InterPro" id="IPR036291">
    <property type="entry name" value="NAD(P)-bd_dom_sf"/>
</dbReference>
<sequence>MSTNQFEALLDLTGRTALITGAGQGVGLATARMLAGQGARVAINDFHGDRAEAAATALREDGADAFAWPADVTNAEAVVEMVDAVESGLGPIDILVNNAGNAGPNESPLTPTPPFWDVPVADWGKWLGVNLFGVMHCTHAVTPRMIERGGGRVVTIISDAGRVGEPHLVVYSGAKAGAAGFMRGYAKAVARHKITANCVALGAIMTPPVAEALADDATRAKVERSYPLRRLGQPEDPAALITFLASDGASWMTGQTIPVNGGYSMAV</sequence>
<dbReference type="Proteomes" id="UP001056035">
    <property type="component" value="Chromosome"/>
</dbReference>
<dbReference type="EMBL" id="CP098502">
    <property type="protein sequence ID" value="UTI66154.1"/>
    <property type="molecule type" value="Genomic_DNA"/>
</dbReference>
<dbReference type="RefSeq" id="WP_254572829.1">
    <property type="nucleotide sequence ID" value="NZ_CP098502.1"/>
</dbReference>
<organism evidence="2 3">
    <name type="scientific">Paraconexibacter antarcticus</name>
    <dbReference type="NCBI Taxonomy" id="2949664"/>
    <lineage>
        <taxon>Bacteria</taxon>
        <taxon>Bacillati</taxon>
        <taxon>Actinomycetota</taxon>
        <taxon>Thermoleophilia</taxon>
        <taxon>Solirubrobacterales</taxon>
        <taxon>Paraconexibacteraceae</taxon>
        <taxon>Paraconexibacter</taxon>
    </lineage>
</organism>
<evidence type="ECO:0000256" key="1">
    <source>
        <dbReference type="ARBA" id="ARBA00006484"/>
    </source>
</evidence>
<dbReference type="Gene3D" id="3.40.50.720">
    <property type="entry name" value="NAD(P)-binding Rossmann-like Domain"/>
    <property type="match status" value="1"/>
</dbReference>
<reference evidence="2 3" key="1">
    <citation type="submission" date="2022-06" db="EMBL/GenBank/DDBJ databases">
        <title>Paraconexibacter antarcticus.</title>
        <authorList>
            <person name="Kim C.S."/>
        </authorList>
    </citation>
    <scope>NUCLEOTIDE SEQUENCE [LARGE SCALE GENOMIC DNA]</scope>
    <source>
        <strain evidence="2 3">02-257</strain>
    </source>
</reference>
<evidence type="ECO:0000313" key="3">
    <source>
        <dbReference type="Proteomes" id="UP001056035"/>
    </source>
</evidence>